<evidence type="ECO:0000256" key="1">
    <source>
        <dbReference type="ARBA" id="ARBA00006930"/>
    </source>
</evidence>
<dbReference type="PANTHER" id="PTHR32114:SF2">
    <property type="entry name" value="ABC TRANSPORTER ABCH.3"/>
    <property type="match status" value="1"/>
</dbReference>
<evidence type="ECO:0000259" key="5">
    <source>
        <dbReference type="Pfam" id="PF13476"/>
    </source>
</evidence>
<dbReference type="Gene3D" id="3.40.50.300">
    <property type="entry name" value="P-loop containing nucleotide triphosphate hydrolases"/>
    <property type="match status" value="2"/>
</dbReference>
<accession>A0ABT1YE22</accession>
<feature type="coiled-coil region" evidence="4">
    <location>
        <begin position="217"/>
        <end position="271"/>
    </location>
</feature>
<feature type="coiled-coil region" evidence="4">
    <location>
        <begin position="393"/>
        <end position="470"/>
    </location>
</feature>
<feature type="coiled-coil region" evidence="4">
    <location>
        <begin position="649"/>
        <end position="683"/>
    </location>
</feature>
<evidence type="ECO:0000313" key="7">
    <source>
        <dbReference type="Proteomes" id="UP001300012"/>
    </source>
</evidence>
<dbReference type="Pfam" id="PF13558">
    <property type="entry name" value="SbcC_Walker_B"/>
    <property type="match status" value="1"/>
</dbReference>
<name>A0ABT1YE22_9BACL</name>
<evidence type="ECO:0000256" key="3">
    <source>
        <dbReference type="ARBA" id="ARBA00013368"/>
    </source>
</evidence>
<keyword evidence="4" id="KW-0175">Coiled coil</keyword>
<evidence type="ECO:0000256" key="2">
    <source>
        <dbReference type="ARBA" id="ARBA00011322"/>
    </source>
</evidence>
<gene>
    <name evidence="6" type="ORF">NV381_09485</name>
</gene>
<evidence type="ECO:0000313" key="6">
    <source>
        <dbReference type="EMBL" id="MCR8631434.1"/>
    </source>
</evidence>
<keyword evidence="7" id="KW-1185">Reference proteome</keyword>
<dbReference type="RefSeq" id="WP_258213037.1">
    <property type="nucleotide sequence ID" value="NZ_JANQBD010000006.1"/>
</dbReference>
<reference evidence="6 7" key="1">
    <citation type="submission" date="2022-08" db="EMBL/GenBank/DDBJ databases">
        <title>Paenibacillus endoradicis sp. nov., Paenibacillus radicibacter sp. nov and Paenibacillus pararadicis sp. nov., three cold-adapted plant growth-promoting bacteria isolated from root of Larix gmelinii in Great Khingan.</title>
        <authorList>
            <person name="Xue H."/>
        </authorList>
    </citation>
    <scope>NUCLEOTIDE SEQUENCE [LARGE SCALE GENOMIC DNA]</scope>
    <source>
        <strain evidence="6 7">N5-1-1-5</strain>
    </source>
</reference>
<evidence type="ECO:0000256" key="4">
    <source>
        <dbReference type="SAM" id="Coils"/>
    </source>
</evidence>
<feature type="coiled-coil region" evidence="4">
    <location>
        <begin position="302"/>
        <end position="329"/>
    </location>
</feature>
<dbReference type="InterPro" id="IPR038729">
    <property type="entry name" value="Rad50/SbcC_AAA"/>
</dbReference>
<dbReference type="Proteomes" id="UP001300012">
    <property type="component" value="Unassembled WGS sequence"/>
</dbReference>
<feature type="domain" description="Rad50/SbcC-type AAA" evidence="5">
    <location>
        <begin position="6"/>
        <end position="265"/>
    </location>
</feature>
<dbReference type="SUPFAM" id="SSF52540">
    <property type="entry name" value="P-loop containing nucleoside triphosphate hydrolases"/>
    <property type="match status" value="1"/>
</dbReference>
<dbReference type="PANTHER" id="PTHR32114">
    <property type="entry name" value="ABC TRANSPORTER ABCH.3"/>
    <property type="match status" value="1"/>
</dbReference>
<dbReference type="EMBL" id="JANQBD010000006">
    <property type="protein sequence ID" value="MCR8631434.1"/>
    <property type="molecule type" value="Genomic_DNA"/>
</dbReference>
<proteinExistence type="inferred from homology"/>
<comment type="caution">
    <text evidence="6">The sequence shown here is derived from an EMBL/GenBank/DDBJ whole genome shotgun (WGS) entry which is preliminary data.</text>
</comment>
<comment type="subunit">
    <text evidence="2">Heterodimer of SbcC and SbcD.</text>
</comment>
<feature type="coiled-coil region" evidence="4">
    <location>
        <begin position="728"/>
        <end position="800"/>
    </location>
</feature>
<dbReference type="Pfam" id="PF13476">
    <property type="entry name" value="AAA_23"/>
    <property type="match status" value="1"/>
</dbReference>
<protein>
    <recommendedName>
        <fullName evidence="3">Nuclease SbcCD subunit C</fullName>
    </recommendedName>
</protein>
<comment type="similarity">
    <text evidence="1">Belongs to the SMC family. SbcC subfamily.</text>
</comment>
<sequence length="1153" mass="128319">MRPMYLQIAGLQSYRELQEIDFTQLCDAGVFGIFGPTGSGKSTILDAMTLALFGKVERAANGTQGIMNHAENALSVSFTFELGHAQGSIRYRVDRQFKRGGDVTVNNTISRLIRYQDGETIVLADKSGEVNQQVQDILGLSMQDFTRAVVLPQGKFAEFLALKGSERRQMLQRLFHLEPYGDQLNAKTSARFKEADVAIKELHAEQQGLGDASQQALDAAAEALQAAAQAAQQLRAQLAACEARAAEQRRVRELQHALTQAQQQLAQHTARAPQVHALQARLARAAQAELAQPYARQRELAAARLTRERDAAESAAAAQQRALSALERASAEHAAAREALVAQETPLLLRLDKLQQALALTAELAQQRAVLSGLAAQEAQTAGAQRTAKEQLLREQELRHKAVKRQAELKEELKLAEVRSEDRELLRAALQDKRSIEQQQRQLEEQRVELQRHQKELVELQQERIAAEQQELLWGRRLAGWLTEVSDVYSVSLSREAELQQVHDMIPMLLDERKKLNRQAELHAMAAELAGQLTAGDGCLVCGSIHHPKPFVLDETGAAGGLDESSQFASSLDKMQAQARQQLMDNNRQQVMLNGFVQQWQPMLPQLQANEYISEAAAALYSWNQAPETKQPATAASALLTEQELLSRVDNAESSLKQARLHEQQLQQELQSLLQERGQLDRMLSDRKSRQQSLGHLIHAAQQKELQLMQLTQEQIAAWTTKFAAFSFEALESAVEQQQLQEKTAEELRQRLDKSISFIEEKLSLIAELQEQTNALDRTLIQLQTELKNVQEQEAEKTIRLREWAGEEPVEEQVAQANLQLSQLRGASEQAKQGFEKAQAASQQASQVYAGAGQAAETAAEQAAAAEAEWQKQAERFSFADPLEVQAAVISDAQKLSWTSEVEVFGKLEHQLRTQQQQLSEQLEGRSISEEDWSALEAELAESKRLDEAALQAQARAERDWESLQAKHQRWSELEAKRAAKQGELTLLSKLQTVLRGNAFVEFLAEEQLVQVSRSASERLGQLTRQKYAIEVDSTGGFVIRDDSNGGVRRPVSSLSGGETFLTSLSLALALSAQIQLKGQYPLEFFFLDEGFGTLDQDLLETVIIALEKLHFDRLTVGVISHVPELRARLPRRLVVQSPEPGGSGSVVHLETL</sequence>
<organism evidence="6 7">
    <name type="scientific">Paenibacillus radicis</name>
    <name type="common">ex Xue et al. 2023</name>
    <dbReference type="NCBI Taxonomy" id="2972489"/>
    <lineage>
        <taxon>Bacteria</taxon>
        <taxon>Bacillati</taxon>
        <taxon>Bacillota</taxon>
        <taxon>Bacilli</taxon>
        <taxon>Bacillales</taxon>
        <taxon>Paenibacillaceae</taxon>
        <taxon>Paenibacillus</taxon>
    </lineage>
</organism>
<dbReference type="InterPro" id="IPR027417">
    <property type="entry name" value="P-loop_NTPase"/>
</dbReference>